<evidence type="ECO:0000313" key="2">
    <source>
        <dbReference type="Proteomes" id="UP000025227"/>
    </source>
</evidence>
<protein>
    <submittedName>
        <fullName evidence="3">Serpentine Receptor, class T</fullName>
    </submittedName>
</protein>
<dbReference type="SUPFAM" id="SSF81321">
    <property type="entry name" value="Family A G protein-coupled receptor-like"/>
    <property type="match status" value="1"/>
</dbReference>
<organism evidence="2 3">
    <name type="scientific">Haemonchus contortus</name>
    <name type="common">Barber pole worm</name>
    <dbReference type="NCBI Taxonomy" id="6289"/>
    <lineage>
        <taxon>Eukaryota</taxon>
        <taxon>Metazoa</taxon>
        <taxon>Ecdysozoa</taxon>
        <taxon>Nematoda</taxon>
        <taxon>Chromadorea</taxon>
        <taxon>Rhabditida</taxon>
        <taxon>Rhabditina</taxon>
        <taxon>Rhabditomorpha</taxon>
        <taxon>Strongyloidea</taxon>
        <taxon>Trichostrongylidae</taxon>
        <taxon>Haemonchus</taxon>
    </lineage>
</organism>
<feature type="transmembrane region" description="Helical" evidence="1">
    <location>
        <begin position="87"/>
        <end position="105"/>
    </location>
</feature>
<keyword evidence="1" id="KW-1133">Transmembrane helix</keyword>
<evidence type="ECO:0000256" key="1">
    <source>
        <dbReference type="SAM" id="Phobius"/>
    </source>
</evidence>
<keyword evidence="2" id="KW-1185">Reference proteome</keyword>
<dbReference type="PANTHER" id="PTHR23021:SF28">
    <property type="entry name" value="SERPENTINE RECEPTOR, CLASS T-RELATED"/>
    <property type="match status" value="1"/>
</dbReference>
<dbReference type="WBParaSite" id="HCON_00129595-00001">
    <property type="protein sequence ID" value="HCON_00129595-00001"/>
    <property type="gene ID" value="HCON_00129595"/>
</dbReference>
<keyword evidence="1" id="KW-0472">Membrane</keyword>
<feature type="transmembrane region" description="Helical" evidence="1">
    <location>
        <begin position="223"/>
        <end position="243"/>
    </location>
</feature>
<dbReference type="OrthoDB" id="5873245at2759"/>
<feature type="transmembrane region" description="Helical" evidence="1">
    <location>
        <begin position="126"/>
        <end position="144"/>
    </location>
</feature>
<name>A0A7I4YPF6_HAECO</name>
<keyword evidence="1" id="KW-0812">Transmembrane</keyword>
<dbReference type="PANTHER" id="PTHR23021">
    <property type="entry name" value="SERPENTINE RECEPTOR, CLASS T"/>
    <property type="match status" value="1"/>
</dbReference>
<reference evidence="3" key="1">
    <citation type="submission" date="2020-12" db="UniProtKB">
        <authorList>
            <consortium name="WormBaseParasite"/>
        </authorList>
    </citation>
    <scope>IDENTIFICATION</scope>
    <source>
        <strain evidence="3">MHco3</strain>
    </source>
</reference>
<dbReference type="InterPro" id="IPR019425">
    <property type="entry name" value="7TM_GPCR_serpentine_rcpt_Srt"/>
</dbReference>
<dbReference type="Proteomes" id="UP000025227">
    <property type="component" value="Unplaced"/>
</dbReference>
<dbReference type="Pfam" id="PF10321">
    <property type="entry name" value="7TM_GPCR_Srt"/>
    <property type="match status" value="1"/>
</dbReference>
<dbReference type="AlphaFoldDB" id="A0A7I4YPF6"/>
<dbReference type="OMA" id="YFCITIS"/>
<sequence length="306" mass="34425">MAKQRLGEPRARNLLRSDRNSFCDTQYDGSNWNGEGKIADHPCYCLMFFNGIIDLMDIIAGSLIPAYFHFTGAVFCSSFALSRFSGFFAWCVWAGASLNCMVLALNRVIEMIPSAKALRFLFKGKLLYLWMVVITAYMVFSPFINRPHPFNTAVSAFISSPMITDDAVKEAAHYDTLLLPIHNITVVVVIFGLYSILCGYVIKMRRIAKLGTYKLQLQLFIQVLMICSTTTMTALLYSSMIFFTVSRSVAIAANVLWQLSHAPHSGFHAIVYLCLNRDISHELSKMFTRRRKISTLTVMNAAAARS</sequence>
<evidence type="ECO:0000313" key="3">
    <source>
        <dbReference type="WBParaSite" id="HCON_00129595-00001"/>
    </source>
</evidence>
<proteinExistence type="predicted"/>
<feature type="transmembrane region" description="Helical" evidence="1">
    <location>
        <begin position="181"/>
        <end position="202"/>
    </location>
</feature>
<accession>A0A7I4YPF6</accession>